<keyword evidence="1" id="KW-0732">Signal</keyword>
<feature type="domain" description="WSC" evidence="2">
    <location>
        <begin position="775"/>
        <end position="831"/>
    </location>
</feature>
<accession>A0A1Y2CP91</accession>
<feature type="chain" id="PRO_5012485955" description="WSC domain-containing protein" evidence="1">
    <location>
        <begin position="19"/>
        <end position="1666"/>
    </location>
</feature>
<protein>
    <recommendedName>
        <fullName evidence="2">WSC domain-containing protein</fullName>
    </recommendedName>
</protein>
<organism evidence="3 4">
    <name type="scientific">Rhizoclosmatium globosum</name>
    <dbReference type="NCBI Taxonomy" id="329046"/>
    <lineage>
        <taxon>Eukaryota</taxon>
        <taxon>Fungi</taxon>
        <taxon>Fungi incertae sedis</taxon>
        <taxon>Chytridiomycota</taxon>
        <taxon>Chytridiomycota incertae sedis</taxon>
        <taxon>Chytridiomycetes</taxon>
        <taxon>Chytridiales</taxon>
        <taxon>Chytriomycetaceae</taxon>
        <taxon>Rhizoclosmatium</taxon>
    </lineage>
</organism>
<comment type="caution">
    <text evidence="3">The sequence shown here is derived from an EMBL/GenBank/DDBJ whole genome shotgun (WGS) entry which is preliminary data.</text>
</comment>
<dbReference type="InterPro" id="IPR002889">
    <property type="entry name" value="WSC_carb-bd"/>
</dbReference>
<dbReference type="Gene3D" id="3.40.390.10">
    <property type="entry name" value="Collagenase (Catalytic Domain)"/>
    <property type="match status" value="1"/>
</dbReference>
<evidence type="ECO:0000259" key="2">
    <source>
        <dbReference type="Pfam" id="PF01822"/>
    </source>
</evidence>
<keyword evidence="4" id="KW-1185">Reference proteome</keyword>
<evidence type="ECO:0000256" key="1">
    <source>
        <dbReference type="SAM" id="SignalP"/>
    </source>
</evidence>
<dbReference type="Proteomes" id="UP000193642">
    <property type="component" value="Unassembled WGS sequence"/>
</dbReference>
<feature type="signal peptide" evidence="1">
    <location>
        <begin position="1"/>
        <end position="18"/>
    </location>
</feature>
<dbReference type="EMBL" id="MCGO01000010">
    <property type="protein sequence ID" value="ORY48851.1"/>
    <property type="molecule type" value="Genomic_DNA"/>
</dbReference>
<sequence length="1666" mass="176607">MHYSTEAVLILLISTVTAAGPKFPFTQPVAKWASAVTFSTTDPGSSGATSQAVTSGSVTAPWVILAGATNGVATAPTSILAKAACAGIPLNSTNTNPLWLGLFSSSSTSAGIKSLAIGSVPFFSITGSQVILESLAKRPTGATAITVCVVADSNNLIIQFPAFPNPTYYDSGDVQYVTGWNQGGLSLIWYLTGFGLNTLINSTFPVNDAFLDTSWPFLDFLGVSPGDATAAGDTWTGLTISTSAGFPGCATCTFSVTLDAFSSVYGSFQQGVINIKQLQLSLPIKFPFLDSTVSLAKANSTGIWNLNTTVPDVGGDYQCSPSGIYASIDVSTLPAQPLDPFFAKYAVGNYVGQNTVNLAVIFRPQDGVNGVSVSAQAQLNILGINFGYMAQLETQYASEAETDRRMNVLSANDPCSIGCSIYDAYGYCRSGRWADVFIGQMSTLKSNLVVNTDPAYTPYAAIGGLLDIVSLSNYPADILIQGTKAQLNQLKITNAVGNWTIAASADITPTLPSGGVASTVTLEDISWLVNVNVNFDPFLQAALGLAITQLQNIAAFSSVPALQFIKNNPGYTKPLVATTFLSKYQFNTTDSVTVGGLNYVNFTIEYSVTPILATAPTAGSTNPFNTKLSLQRFNLNGIYLAFTAGSTQQKQDSLVLQVNAQLNALSQAILKAMLAPITVTPPAAAPVIGAIPASSQNVHVLYSTIEAAVVSGTSFVGALTVPAVSTTIAPTCSSAGSTLTVQWNLIDGCGTISNAATQTIILDDPSALPSNAVVAGCWADNAATPDVGPYRTTLNMIGPITCYNQCVSLGYKVSASQNGNTCSCGNTFMALAMRVQHLVLLTRWQSVVELSKIGSFTLARQIPMYKLRLQTHRLRLWRFDERVGYIMVVGPQGAIVQLSSPAGSGLHIRAPRSVSSRRDASTSTTLPETGLVIDGCSSRHNKHGQTVFIYCHKTLSASTANECKTEFGFIKQHVILSLPKDCGGGYYARVHSVETLPSTDVVYKTYLQTTSAILKVHVNYDWRAEKKGISRRSNQDVTFISDFVTNGFSQPVQSADEQAAVQEWNAYNNGTLGTRDVSCNWWTGNCNANGGIGFTKVVPFPTQWLAHGDKTCNINGVIVSANIDVYLKGQATFVGSAGVRITGNLYRGRVDSFNAYMTAGGNVQMELTLQALATISYSTGVVNLIKSPTAGFYVPYILEGGVGAAIDSTIQARLEMSGNIAAKFTATMPTVNIQYNGVPFSSNSPQIPTSVSSPTTTQSLNANINIDGTVRTDLIPKVFVKVDVLNGLIDAEIGVKGDIYAGIHVSSTASAGVSNTGSYTAASAGIEVYAGVAAGLYAQGSALYGKSGASNYLLLYDSGEIISYNASVSAGSSVLHRRDAYDFESSHLQTRASKALITIPMPSCPKTPSPKTQGTVITIPTDYATTCSLRRAGSTVTCKGGQDIEISQDCMARGLDKILKAFVPGMLKALTAMQAEALATTKPAHFTYAFGTKGDGERVNQCYANIMNTGKWFINRCDGIDNTYQAFGDGVVAKTKSGQIYLGNLFFDNLAINDASYGVYNGNSLSTLFGFTPKRSRAAIFLHELTHAFCHTEDFGTGAYNKVEGLYWKGKTQQGTQPNAWPTLMDTLRGIKYGANGASELADAYAVHYNYYKLNYIPNVGSCCVP</sequence>
<reference evidence="3 4" key="1">
    <citation type="submission" date="2016-07" db="EMBL/GenBank/DDBJ databases">
        <title>Pervasive Adenine N6-methylation of Active Genes in Fungi.</title>
        <authorList>
            <consortium name="DOE Joint Genome Institute"/>
            <person name="Mondo S.J."/>
            <person name="Dannebaum R.O."/>
            <person name="Kuo R.C."/>
            <person name="Labutti K."/>
            <person name="Haridas S."/>
            <person name="Kuo A."/>
            <person name="Salamov A."/>
            <person name="Ahrendt S.R."/>
            <person name="Lipzen A."/>
            <person name="Sullivan W."/>
            <person name="Andreopoulos W.B."/>
            <person name="Clum A."/>
            <person name="Lindquist E."/>
            <person name="Daum C."/>
            <person name="Ramamoorthy G.K."/>
            <person name="Gryganskyi A."/>
            <person name="Culley D."/>
            <person name="Magnuson J.K."/>
            <person name="James T.Y."/>
            <person name="O'Malley M.A."/>
            <person name="Stajich J.E."/>
            <person name="Spatafora J.W."/>
            <person name="Visel A."/>
            <person name="Grigoriev I.V."/>
        </authorList>
    </citation>
    <scope>NUCLEOTIDE SEQUENCE [LARGE SCALE GENOMIC DNA]</scope>
    <source>
        <strain evidence="3 4">JEL800</strain>
    </source>
</reference>
<dbReference type="OrthoDB" id="73875at2759"/>
<evidence type="ECO:0000313" key="3">
    <source>
        <dbReference type="EMBL" id="ORY48851.1"/>
    </source>
</evidence>
<dbReference type="Pfam" id="PF01822">
    <property type="entry name" value="WSC"/>
    <property type="match status" value="1"/>
</dbReference>
<evidence type="ECO:0000313" key="4">
    <source>
        <dbReference type="Proteomes" id="UP000193642"/>
    </source>
</evidence>
<name>A0A1Y2CP91_9FUNG</name>
<gene>
    <name evidence="3" type="ORF">BCR33DRAFT_781873</name>
</gene>
<dbReference type="InterPro" id="IPR024079">
    <property type="entry name" value="MetalloPept_cat_dom_sf"/>
</dbReference>
<proteinExistence type="predicted"/>
<dbReference type="GO" id="GO:0008237">
    <property type="term" value="F:metallopeptidase activity"/>
    <property type="evidence" value="ECO:0007669"/>
    <property type="project" value="InterPro"/>
</dbReference>